<evidence type="ECO:0000313" key="3">
    <source>
        <dbReference type="EMBL" id="KRQ01854.1"/>
    </source>
</evidence>
<evidence type="ECO:0000256" key="1">
    <source>
        <dbReference type="ARBA" id="ARBA00006484"/>
    </source>
</evidence>
<dbReference type="PRINTS" id="PR00080">
    <property type="entry name" value="SDRFAMILY"/>
</dbReference>
<dbReference type="PRINTS" id="PR00081">
    <property type="entry name" value="GDHRDH"/>
</dbReference>
<comment type="similarity">
    <text evidence="1 2">Belongs to the short-chain dehydrogenases/reductases (SDR) family.</text>
</comment>
<sequence length="274" mass="28541">MASPDRTRILAGQVALVTGAGRGLGRAFAEKLAALGASVAIHGMRENGPAEYGEGTTLTAVAAEISRAFGVSTVRVLGDLTRTNDISRVIAETEAALGPIDILVHNAGGDIAAAGGKPDPNDAVNIKEADIRAVLERNLLSTILTCQAIAKGMMERRRGRIVTLGSVAAFKGRTNGSIYAVAKAGVTHYTRCLADQLRAYDIAVNCIAPGDTRTGRFLGTRAVDPNRMVETGTLDRIATVDEVARVVEFFAGPMGAFVSGQVLRIDGGGQAWPA</sequence>
<dbReference type="PANTHER" id="PTHR42760">
    <property type="entry name" value="SHORT-CHAIN DEHYDROGENASES/REDUCTASES FAMILY MEMBER"/>
    <property type="match status" value="1"/>
</dbReference>
<dbReference type="AlphaFoldDB" id="A0A0R3D0E5"/>
<dbReference type="Gene3D" id="3.40.50.720">
    <property type="entry name" value="NAD(P)-binding Rossmann-like Domain"/>
    <property type="match status" value="1"/>
</dbReference>
<dbReference type="InterPro" id="IPR002347">
    <property type="entry name" value="SDR_fam"/>
</dbReference>
<dbReference type="InterPro" id="IPR036291">
    <property type="entry name" value="NAD(P)-bd_dom_sf"/>
</dbReference>
<dbReference type="SUPFAM" id="SSF51735">
    <property type="entry name" value="NAD(P)-binding Rossmann-fold domains"/>
    <property type="match status" value="1"/>
</dbReference>
<proteinExistence type="inferred from homology"/>
<comment type="caution">
    <text evidence="3">The sequence shown here is derived from an EMBL/GenBank/DDBJ whole genome shotgun (WGS) entry which is preliminary data.</text>
</comment>
<dbReference type="CDD" id="cd05233">
    <property type="entry name" value="SDR_c"/>
    <property type="match status" value="1"/>
</dbReference>
<dbReference type="STRING" id="108015.GA0061099_10011003"/>
<evidence type="ECO:0000256" key="2">
    <source>
        <dbReference type="RuleBase" id="RU000363"/>
    </source>
</evidence>
<accession>A0A0R3D0E5</accession>
<dbReference type="RefSeq" id="WP_057026449.1">
    <property type="nucleotide sequence ID" value="NZ_LJYF01000004.1"/>
</dbReference>
<dbReference type="FunFam" id="3.40.50.720:FF:000084">
    <property type="entry name" value="Short-chain dehydrogenase reductase"/>
    <property type="match status" value="1"/>
</dbReference>
<dbReference type="PANTHER" id="PTHR42760:SF78">
    <property type="entry name" value="3-OXOACYL-[ACYL-CARRIER-PROTEIN] REDUCTASE [NADH]"/>
    <property type="match status" value="1"/>
</dbReference>
<gene>
    <name evidence="3" type="ORF">AOQ72_10585</name>
</gene>
<protein>
    <submittedName>
        <fullName evidence="3">3-oxoacyl-ACP reductase</fullName>
    </submittedName>
</protein>
<reference evidence="3 4" key="1">
    <citation type="submission" date="2015-09" db="EMBL/GenBank/DDBJ databases">
        <title>Draft Genome Sequence of the Strain BR 3267 (Bradyrhizobium yuanmingense) recommended as inoculant for cowpea in Brazil.</title>
        <authorList>
            <person name="Simoes-Araujo J.L."/>
            <person name="Zilli J.E."/>
        </authorList>
    </citation>
    <scope>NUCLEOTIDE SEQUENCE [LARGE SCALE GENOMIC DNA]</scope>
    <source>
        <strain evidence="3 4">BR3267</strain>
    </source>
</reference>
<dbReference type="GO" id="GO:0016616">
    <property type="term" value="F:oxidoreductase activity, acting on the CH-OH group of donors, NAD or NADP as acceptor"/>
    <property type="evidence" value="ECO:0007669"/>
    <property type="project" value="TreeGrafter"/>
</dbReference>
<organism evidence="3 4">
    <name type="scientific">Bradyrhizobium yuanmingense</name>
    <dbReference type="NCBI Taxonomy" id="108015"/>
    <lineage>
        <taxon>Bacteria</taxon>
        <taxon>Pseudomonadati</taxon>
        <taxon>Pseudomonadota</taxon>
        <taxon>Alphaproteobacteria</taxon>
        <taxon>Hyphomicrobiales</taxon>
        <taxon>Nitrobacteraceae</taxon>
        <taxon>Bradyrhizobium</taxon>
    </lineage>
</organism>
<dbReference type="Pfam" id="PF00106">
    <property type="entry name" value="adh_short"/>
    <property type="match status" value="1"/>
</dbReference>
<dbReference type="InterPro" id="IPR020904">
    <property type="entry name" value="Sc_DH/Rdtase_CS"/>
</dbReference>
<dbReference type="OrthoDB" id="9789398at2"/>
<dbReference type="PROSITE" id="PS00061">
    <property type="entry name" value="ADH_SHORT"/>
    <property type="match status" value="1"/>
</dbReference>
<dbReference type="EMBL" id="LJYF01000004">
    <property type="protein sequence ID" value="KRQ01854.1"/>
    <property type="molecule type" value="Genomic_DNA"/>
</dbReference>
<dbReference type="Proteomes" id="UP000051380">
    <property type="component" value="Unassembled WGS sequence"/>
</dbReference>
<evidence type="ECO:0000313" key="4">
    <source>
        <dbReference type="Proteomes" id="UP000051380"/>
    </source>
</evidence>
<name>A0A0R3D0E5_9BRAD</name>